<gene>
    <name evidence="5" type="ORF">PG999_007796</name>
</gene>
<dbReference type="EC" id="3.1.1.-" evidence="3"/>
<dbReference type="InterPro" id="IPR029058">
    <property type="entry name" value="AB_hydrolase_fold"/>
</dbReference>
<evidence type="ECO:0000256" key="2">
    <source>
        <dbReference type="ARBA" id="ARBA00022801"/>
    </source>
</evidence>
<dbReference type="InterPro" id="IPR019826">
    <property type="entry name" value="Carboxylesterase_B_AS"/>
</dbReference>
<evidence type="ECO:0000256" key="3">
    <source>
        <dbReference type="RuleBase" id="RU361235"/>
    </source>
</evidence>
<dbReference type="PROSITE" id="PS00941">
    <property type="entry name" value="CARBOXYLESTERASE_B_2"/>
    <property type="match status" value="1"/>
</dbReference>
<dbReference type="Proteomes" id="UP001392437">
    <property type="component" value="Unassembled WGS sequence"/>
</dbReference>
<accession>A0AAW0QSY5</accession>
<keyword evidence="2 3" id="KW-0378">Hydrolase</keyword>
<dbReference type="InterPro" id="IPR002018">
    <property type="entry name" value="CarbesteraseB"/>
</dbReference>
<evidence type="ECO:0000256" key="1">
    <source>
        <dbReference type="ARBA" id="ARBA00005964"/>
    </source>
</evidence>
<reference evidence="5 6" key="1">
    <citation type="submission" date="2023-01" db="EMBL/GenBank/DDBJ databases">
        <title>Analysis of 21 Apiospora genomes using comparative genomics revels a genus with tremendous synthesis potential of carbohydrate active enzymes and secondary metabolites.</title>
        <authorList>
            <person name="Sorensen T."/>
        </authorList>
    </citation>
    <scope>NUCLEOTIDE SEQUENCE [LARGE SCALE GENOMIC DNA]</scope>
    <source>
        <strain evidence="5 6">CBS 117206</strain>
    </source>
</reference>
<dbReference type="EMBL" id="JAQQWP010000007">
    <property type="protein sequence ID" value="KAK8109659.1"/>
    <property type="molecule type" value="Genomic_DNA"/>
</dbReference>
<evidence type="ECO:0000313" key="5">
    <source>
        <dbReference type="EMBL" id="KAK8109659.1"/>
    </source>
</evidence>
<dbReference type="SUPFAM" id="SSF53474">
    <property type="entry name" value="alpha/beta-Hydrolases"/>
    <property type="match status" value="1"/>
</dbReference>
<proteinExistence type="inferred from homology"/>
<dbReference type="PANTHER" id="PTHR43142:SF3">
    <property type="entry name" value="PUTATIVE (AFU_ORTHOLOGUE AFUA_3G09070)-RELATED"/>
    <property type="match status" value="1"/>
</dbReference>
<organism evidence="5 6">
    <name type="scientific">Apiospora kogelbergensis</name>
    <dbReference type="NCBI Taxonomy" id="1337665"/>
    <lineage>
        <taxon>Eukaryota</taxon>
        <taxon>Fungi</taxon>
        <taxon>Dikarya</taxon>
        <taxon>Ascomycota</taxon>
        <taxon>Pezizomycotina</taxon>
        <taxon>Sordariomycetes</taxon>
        <taxon>Xylariomycetidae</taxon>
        <taxon>Amphisphaeriales</taxon>
        <taxon>Apiosporaceae</taxon>
        <taxon>Apiospora</taxon>
    </lineage>
</organism>
<dbReference type="Gene3D" id="3.40.50.1820">
    <property type="entry name" value="alpha/beta hydrolase"/>
    <property type="match status" value="1"/>
</dbReference>
<sequence>MSRSLFLALPGVLSLLTVTSAIPSVSSVGSDLQILLHNDLYGNQSARGEAVIVLRTAQTQEDAAKACVAIGESLWSPASDPKLNDFLAYLSYGMEDESDSIPIDQLWVSSTSKGVCNTITSSGQTGSADCTARLPGLCTQSAALYSVNGTDTEYQTQVSAGDAVYTGYRDKLSFRFLGIRYGSYPERFTYSSPVSASGEVSALQFGSVCRQRTALIGSEDCLYLNIYTPFIPASTGGNLKPVMLYIHGGAFLSGSGSDAVFDGGNLASRGDVVVITINYRLGTFGFLVYGNNTGLNGNYGIGDMVTALEWVQRNIASFGGDPDHVTVFGQSAGAEGIRALLQSPPAAGLFSAAIMESDPRPAVYTRYLKRDQEVALQTMPILTLSGCVSGDVDAEVACLRNYDAASFFSLATIPANNPVVDGHYVLSPAIPFNGTGHVNKVPLLIGHMRDESASDLAQWLQTDNLTLSLASNGLPTLPAAEPDVFPIAKTDNSTTAIWNVTVQVSTESTFSCLDQATAYAAATTSIFPEVYYYQFNRSYQITTYPSGFPNKQLCNAPVTPTHPHGDPDGEYYKCHSGELTTVFGTWRLLGLPERDDNDTPFTQAVIDRWSSFGKTYNPNPDPTYLAIRGYTNTTLEITTSGAWDPVTADSQTLRQLQWPSRQDLFPAKDRCVALGQPLDYFLQPSAQVAASIP</sequence>
<feature type="domain" description="Carboxylesterase type B" evidence="4">
    <location>
        <begin position="175"/>
        <end position="658"/>
    </location>
</feature>
<feature type="signal peptide" evidence="3">
    <location>
        <begin position="1"/>
        <end position="21"/>
    </location>
</feature>
<dbReference type="PROSITE" id="PS00122">
    <property type="entry name" value="CARBOXYLESTERASE_B_1"/>
    <property type="match status" value="1"/>
</dbReference>
<dbReference type="Pfam" id="PF00135">
    <property type="entry name" value="COesterase"/>
    <property type="match status" value="1"/>
</dbReference>
<comment type="similarity">
    <text evidence="1 3">Belongs to the type-B carboxylesterase/lipase family.</text>
</comment>
<keyword evidence="6" id="KW-1185">Reference proteome</keyword>
<dbReference type="InterPro" id="IPR019819">
    <property type="entry name" value="Carboxylesterase_B_CS"/>
</dbReference>
<dbReference type="GO" id="GO:0016787">
    <property type="term" value="F:hydrolase activity"/>
    <property type="evidence" value="ECO:0007669"/>
    <property type="project" value="UniProtKB-KW"/>
</dbReference>
<dbReference type="PANTHER" id="PTHR43142">
    <property type="entry name" value="CARBOXYLIC ESTER HYDROLASE"/>
    <property type="match status" value="1"/>
</dbReference>
<feature type="chain" id="PRO_5043100119" description="Carboxylic ester hydrolase" evidence="3">
    <location>
        <begin position="22"/>
        <end position="693"/>
    </location>
</feature>
<evidence type="ECO:0000313" key="6">
    <source>
        <dbReference type="Proteomes" id="UP001392437"/>
    </source>
</evidence>
<protein>
    <recommendedName>
        <fullName evidence="3">Carboxylic ester hydrolase</fullName>
        <ecNumber evidence="3">3.1.1.-</ecNumber>
    </recommendedName>
</protein>
<evidence type="ECO:0000259" key="4">
    <source>
        <dbReference type="Pfam" id="PF00135"/>
    </source>
</evidence>
<name>A0AAW0QSY5_9PEZI</name>
<keyword evidence="3" id="KW-0732">Signal</keyword>
<dbReference type="AlphaFoldDB" id="A0AAW0QSY5"/>
<comment type="caution">
    <text evidence="5">The sequence shown here is derived from an EMBL/GenBank/DDBJ whole genome shotgun (WGS) entry which is preliminary data.</text>
</comment>